<dbReference type="PANTHER" id="PTHR12611">
    <property type="entry name" value="PUR-TRANSCRIPTIONAL ACTIVATOR"/>
    <property type="match status" value="1"/>
</dbReference>
<dbReference type="AlphaFoldDB" id="A0A553NCK5"/>
<accession>A0A553NCK5</accession>
<dbReference type="Pfam" id="PF04845">
    <property type="entry name" value="PurA"/>
    <property type="match status" value="1"/>
</dbReference>
<dbReference type="Gene3D" id="3.10.450.700">
    <property type="match status" value="1"/>
</dbReference>
<dbReference type="Proteomes" id="UP000318571">
    <property type="component" value="Chromosome 10"/>
</dbReference>
<dbReference type="GO" id="GO:0005634">
    <property type="term" value="C:nucleus"/>
    <property type="evidence" value="ECO:0007669"/>
    <property type="project" value="TreeGrafter"/>
</dbReference>
<evidence type="ECO:0000313" key="4">
    <source>
        <dbReference type="EMBL" id="TRY63171.1"/>
    </source>
</evidence>
<dbReference type="STRING" id="6832.A0A553NCK5"/>
<sequence length="242" mass="27522">MSSSETGSEEVLGGRGGGGGAGGGGGHGDLASRTLVLESKRFYLDVKENTRGRFLKMAEISADGRKNQILMNLPTAAQFRQHLVSFIECYQDLEPVDPNNLTQGELKSEVMYKEDKKYHLDLKENARGRFLKVSETFTRGHSRFQIFIPADGMDEFNQHLKELIDEYNDGDVEEASNFPENRNIRIENKTFFFSCKRNAQGRYITVSEFKGNYRNSILIPESGWDEFNEVFDEYVKQCKDNA</sequence>
<feature type="region of interest" description="Disordered" evidence="3">
    <location>
        <begin position="1"/>
        <end position="27"/>
    </location>
</feature>
<dbReference type="InterPro" id="IPR006628">
    <property type="entry name" value="PUR-bd_fam"/>
</dbReference>
<evidence type="ECO:0000313" key="5">
    <source>
        <dbReference type="Proteomes" id="UP000318571"/>
    </source>
</evidence>
<proteinExistence type="inferred from homology"/>
<dbReference type="GO" id="GO:0000981">
    <property type="term" value="F:DNA-binding transcription factor activity, RNA polymerase II-specific"/>
    <property type="evidence" value="ECO:0007669"/>
    <property type="project" value="TreeGrafter"/>
</dbReference>
<organism evidence="4 5">
    <name type="scientific">Tigriopus californicus</name>
    <name type="common">Marine copepod</name>
    <dbReference type="NCBI Taxonomy" id="6832"/>
    <lineage>
        <taxon>Eukaryota</taxon>
        <taxon>Metazoa</taxon>
        <taxon>Ecdysozoa</taxon>
        <taxon>Arthropoda</taxon>
        <taxon>Crustacea</taxon>
        <taxon>Multicrustacea</taxon>
        <taxon>Hexanauplia</taxon>
        <taxon>Copepoda</taxon>
        <taxon>Harpacticoida</taxon>
        <taxon>Harpacticidae</taxon>
        <taxon>Tigriopus</taxon>
    </lineage>
</organism>
<protein>
    <recommendedName>
        <fullName evidence="6">Transcriptional activator protein Pur-alpha</fullName>
    </recommendedName>
</protein>
<dbReference type="FunFam" id="3.30.2450.30:FF:000003">
    <property type="entry name" value="Histone acetyltransferase"/>
    <property type="match status" value="1"/>
</dbReference>
<comment type="similarity">
    <text evidence="1">Belongs to the PUR DNA-binding protein family.</text>
</comment>
<comment type="caution">
    <text evidence="4">The sequence shown here is derived from an EMBL/GenBank/DDBJ whole genome shotgun (WGS) entry which is preliminary data.</text>
</comment>
<dbReference type="PANTHER" id="PTHR12611:SF0">
    <property type="entry name" value="PURINE-RICH BINDING PROTEIN-ALPHA, ISOFORM B"/>
    <property type="match status" value="1"/>
</dbReference>
<name>A0A553NCK5_TIGCA</name>
<dbReference type="OMA" id="AKEDGWS"/>
<dbReference type="SMART" id="SM00712">
    <property type="entry name" value="PUR"/>
    <property type="match status" value="3"/>
</dbReference>
<keyword evidence="2" id="KW-0238">DNA-binding</keyword>
<dbReference type="GO" id="GO:0000977">
    <property type="term" value="F:RNA polymerase II transcription regulatory region sequence-specific DNA binding"/>
    <property type="evidence" value="ECO:0007669"/>
    <property type="project" value="InterPro"/>
</dbReference>
<evidence type="ECO:0000256" key="1">
    <source>
        <dbReference type="ARBA" id="ARBA00009251"/>
    </source>
</evidence>
<evidence type="ECO:0008006" key="6">
    <source>
        <dbReference type="Google" id="ProtNLM"/>
    </source>
</evidence>
<evidence type="ECO:0000256" key="3">
    <source>
        <dbReference type="SAM" id="MobiDB-lite"/>
    </source>
</evidence>
<reference evidence="4 5" key="1">
    <citation type="journal article" date="2018" name="Nat. Ecol. Evol.">
        <title>Genomic signatures of mitonuclear coevolution across populations of Tigriopus californicus.</title>
        <authorList>
            <person name="Barreto F.S."/>
            <person name="Watson E.T."/>
            <person name="Lima T.G."/>
            <person name="Willett C.S."/>
            <person name="Edmands S."/>
            <person name="Li W."/>
            <person name="Burton R.S."/>
        </authorList>
    </citation>
    <scope>NUCLEOTIDE SEQUENCE [LARGE SCALE GENOMIC DNA]</scope>
    <source>
        <strain evidence="4 5">San Diego</strain>
    </source>
</reference>
<keyword evidence="5" id="KW-1185">Reference proteome</keyword>
<evidence type="ECO:0000256" key="2">
    <source>
        <dbReference type="ARBA" id="ARBA00023125"/>
    </source>
</evidence>
<dbReference type="Gene3D" id="3.30.2450.30">
    <property type="match status" value="1"/>
</dbReference>
<gene>
    <name evidence="4" type="ORF">TCAL_00480</name>
</gene>
<dbReference type="OrthoDB" id="523901at2759"/>
<dbReference type="EMBL" id="VCGU01000458">
    <property type="protein sequence ID" value="TRY63171.1"/>
    <property type="molecule type" value="Genomic_DNA"/>
</dbReference>
<dbReference type="GO" id="GO:0032422">
    <property type="term" value="F:purine-rich negative regulatory element binding"/>
    <property type="evidence" value="ECO:0007669"/>
    <property type="project" value="InterPro"/>
</dbReference>
<feature type="compositionally biased region" description="Gly residues" evidence="3">
    <location>
        <begin position="13"/>
        <end position="27"/>
    </location>
</feature>